<sequence>MVKSHDNAEDAVNSTVGTFSISNDRHLPSSAGPTQPLPDGHYLLNLSGASQFRPPTIRCRGCMLLREAELSNAGVPGWYN</sequence>
<dbReference type="EMBL" id="JH597876">
    <property type="status" value="NOT_ANNOTATED_CDS"/>
    <property type="molecule type" value="Genomic_DNA"/>
</dbReference>
<dbReference type="VEuPathDB" id="FungiDB:HpaG802333"/>
<accession>M4B7T1</accession>
<dbReference type="HOGENOM" id="CLU_2594891_0_0_1"/>
<protein>
    <submittedName>
        <fullName evidence="2">Uncharacterized protein</fullName>
    </submittedName>
</protein>
<proteinExistence type="predicted"/>
<keyword evidence="3" id="KW-1185">Reference proteome</keyword>
<dbReference type="AlphaFoldDB" id="M4B7T1"/>
<evidence type="ECO:0000313" key="2">
    <source>
        <dbReference type="EnsemblProtists" id="HpaP802333"/>
    </source>
</evidence>
<dbReference type="EnsemblProtists" id="HpaT802333">
    <property type="protein sequence ID" value="HpaP802333"/>
    <property type="gene ID" value="HpaG802333"/>
</dbReference>
<dbReference type="Proteomes" id="UP000011713">
    <property type="component" value="Unassembled WGS sequence"/>
</dbReference>
<name>M4B7T1_HYAAE</name>
<evidence type="ECO:0000256" key="1">
    <source>
        <dbReference type="SAM" id="MobiDB-lite"/>
    </source>
</evidence>
<dbReference type="InParanoid" id="M4B7T1"/>
<reference evidence="3" key="1">
    <citation type="journal article" date="2010" name="Science">
        <title>Signatures of adaptation to obligate biotrophy in the Hyaloperonospora arabidopsidis genome.</title>
        <authorList>
            <person name="Baxter L."/>
            <person name="Tripathy S."/>
            <person name="Ishaque N."/>
            <person name="Boot N."/>
            <person name="Cabral A."/>
            <person name="Kemen E."/>
            <person name="Thines M."/>
            <person name="Ah-Fong A."/>
            <person name="Anderson R."/>
            <person name="Badejoko W."/>
            <person name="Bittner-Eddy P."/>
            <person name="Boore J.L."/>
            <person name="Chibucos M.C."/>
            <person name="Coates M."/>
            <person name="Dehal P."/>
            <person name="Delehaunty K."/>
            <person name="Dong S."/>
            <person name="Downton P."/>
            <person name="Dumas B."/>
            <person name="Fabro G."/>
            <person name="Fronick C."/>
            <person name="Fuerstenberg S.I."/>
            <person name="Fulton L."/>
            <person name="Gaulin E."/>
            <person name="Govers F."/>
            <person name="Hughes L."/>
            <person name="Humphray S."/>
            <person name="Jiang R.H."/>
            <person name="Judelson H."/>
            <person name="Kamoun S."/>
            <person name="Kyung K."/>
            <person name="Meijer H."/>
            <person name="Minx P."/>
            <person name="Morris P."/>
            <person name="Nelson J."/>
            <person name="Phuntumart V."/>
            <person name="Qutob D."/>
            <person name="Rehmany A."/>
            <person name="Rougon-Cardoso A."/>
            <person name="Ryden P."/>
            <person name="Torto-Alalibo T."/>
            <person name="Studholme D."/>
            <person name="Wang Y."/>
            <person name="Win J."/>
            <person name="Wood J."/>
            <person name="Clifton S.W."/>
            <person name="Rogers J."/>
            <person name="Van den Ackerveken G."/>
            <person name="Jones J.D."/>
            <person name="McDowell J.M."/>
            <person name="Beynon J."/>
            <person name="Tyler B.M."/>
        </authorList>
    </citation>
    <scope>NUCLEOTIDE SEQUENCE [LARGE SCALE GENOMIC DNA]</scope>
    <source>
        <strain evidence="3">Emoy2</strain>
    </source>
</reference>
<feature type="region of interest" description="Disordered" evidence="1">
    <location>
        <begin position="1"/>
        <end position="40"/>
    </location>
</feature>
<reference evidence="2" key="2">
    <citation type="submission" date="2015-06" db="UniProtKB">
        <authorList>
            <consortium name="EnsemblProtists"/>
        </authorList>
    </citation>
    <scope>IDENTIFICATION</scope>
    <source>
        <strain evidence="2">Emoy2</strain>
    </source>
</reference>
<feature type="compositionally biased region" description="Polar residues" evidence="1">
    <location>
        <begin position="12"/>
        <end position="22"/>
    </location>
</feature>
<evidence type="ECO:0000313" key="3">
    <source>
        <dbReference type="Proteomes" id="UP000011713"/>
    </source>
</evidence>
<organism evidence="2 3">
    <name type="scientific">Hyaloperonospora arabidopsidis (strain Emoy2)</name>
    <name type="common">Downy mildew agent</name>
    <name type="synonym">Peronospora arabidopsidis</name>
    <dbReference type="NCBI Taxonomy" id="559515"/>
    <lineage>
        <taxon>Eukaryota</taxon>
        <taxon>Sar</taxon>
        <taxon>Stramenopiles</taxon>
        <taxon>Oomycota</taxon>
        <taxon>Peronosporomycetes</taxon>
        <taxon>Peronosporales</taxon>
        <taxon>Peronosporaceae</taxon>
        <taxon>Hyaloperonospora</taxon>
    </lineage>
</organism>